<evidence type="ECO:0000313" key="3">
    <source>
        <dbReference type="Proteomes" id="UP000070089"/>
    </source>
</evidence>
<dbReference type="InterPro" id="IPR050869">
    <property type="entry name" value="H3K4_H4K5_MeTrfase"/>
</dbReference>
<dbReference type="Gene3D" id="2.170.270.10">
    <property type="entry name" value="SET domain"/>
    <property type="match status" value="1"/>
</dbReference>
<evidence type="ECO:0000259" key="1">
    <source>
        <dbReference type="PROSITE" id="PS50280"/>
    </source>
</evidence>
<gene>
    <name evidence="2" type="ORF">QR46_3411</name>
</gene>
<evidence type="ECO:0000313" key="2">
    <source>
        <dbReference type="EMBL" id="KWX12615.1"/>
    </source>
</evidence>
<dbReference type="Pfam" id="PF00856">
    <property type="entry name" value="SET"/>
    <property type="match status" value="1"/>
</dbReference>
<sequence length="524" mass="58911">MEATFSLLDFIINAPATFSFQSFRSTVGHNTALKDFVNKDYSRYHISVIWRYLTIAYTDLTRTDDPEYQATLLKLIVRLNLFLSGLETQPSPCLDLYVLDAIYFSLAHYRLTGKTSLFDYVVRSDLAVPPNMKQLFLPFIRVIHSKIYDANYIPDLMDLVVAVRPSVKNIAPGIYTQDTVLYMDEAIRKETSEAVGMVATDSTRKLICLKEFSVGDSIFEGPTDMTVIGMVNPLAAVCNCCGEAVEALSDPVRCPECGVVYCTVACREYDLHYHSHEIFCRFITDTAVHSFASISSKFSLERNIWSTFFDASMVTLHILAILTDKISVAKDVLPATLWKTAPELFLLNRDTTANYEWYQKAYGTPPKEHTGTDMIGFPTFISLFLGSTAGLLKVWPYLRPSTLYYVLSGVLMNGFAQIFKDEGDKMLDRAVYGAFHLSYYHSFVRHSCTPNFQHTTVKSPAGGTFFSLVCIKNTMPGDELTISYVETEPDEGGYEHYIDVLATHNIPLCSCKRCSNILAYLNAG</sequence>
<organism evidence="2 3">
    <name type="scientific">Giardia duodenalis assemblage B</name>
    <dbReference type="NCBI Taxonomy" id="1394984"/>
    <lineage>
        <taxon>Eukaryota</taxon>
        <taxon>Metamonada</taxon>
        <taxon>Diplomonadida</taxon>
        <taxon>Hexamitidae</taxon>
        <taxon>Giardiinae</taxon>
        <taxon>Giardia</taxon>
    </lineage>
</organism>
<accession>A0A132NR96</accession>
<dbReference type="PROSITE" id="PS50280">
    <property type="entry name" value="SET"/>
    <property type="match status" value="1"/>
</dbReference>
<dbReference type="GO" id="GO:0005634">
    <property type="term" value="C:nucleus"/>
    <property type="evidence" value="ECO:0007669"/>
    <property type="project" value="TreeGrafter"/>
</dbReference>
<proteinExistence type="predicted"/>
<dbReference type="AlphaFoldDB" id="A0A132NR96"/>
<comment type="caution">
    <text evidence="2">The sequence shown here is derived from an EMBL/GenBank/DDBJ whole genome shotgun (WGS) entry which is preliminary data.</text>
</comment>
<dbReference type="InterPro" id="IPR046341">
    <property type="entry name" value="SET_dom_sf"/>
</dbReference>
<dbReference type="PANTHER" id="PTHR12197:SF251">
    <property type="entry name" value="EG:BACR7C10.4 PROTEIN"/>
    <property type="match status" value="1"/>
</dbReference>
<dbReference type="Proteomes" id="UP000070089">
    <property type="component" value="Unassembled WGS sequence"/>
</dbReference>
<protein>
    <recommendedName>
        <fullName evidence="1">SET domain-containing protein</fullName>
    </recommendedName>
</protein>
<dbReference type="VEuPathDB" id="GiardiaDB:QR46_3411"/>
<dbReference type="InterPro" id="IPR001214">
    <property type="entry name" value="SET_dom"/>
</dbReference>
<dbReference type="OrthoDB" id="438641at2759"/>
<dbReference type="EMBL" id="JXTI01000108">
    <property type="protein sequence ID" value="KWX12615.1"/>
    <property type="molecule type" value="Genomic_DNA"/>
</dbReference>
<dbReference type="SUPFAM" id="SSF82199">
    <property type="entry name" value="SET domain"/>
    <property type="match status" value="1"/>
</dbReference>
<name>A0A132NR96_GIAIN</name>
<dbReference type="PANTHER" id="PTHR12197">
    <property type="entry name" value="HISTONE-LYSINE N-METHYLTRANSFERASE SMYD"/>
    <property type="match status" value="1"/>
</dbReference>
<feature type="domain" description="SET" evidence="1">
    <location>
        <begin position="172"/>
        <end position="485"/>
    </location>
</feature>
<reference evidence="2 3" key="1">
    <citation type="journal article" date="2015" name="Mol. Biochem. Parasitol.">
        <title>Identification of polymorphic genes for use in assemblage B genotyping assays through comparative genomics of multiple assemblage B Giardia duodenalis isolates.</title>
        <authorList>
            <person name="Wielinga C."/>
            <person name="Thompson R.C."/>
            <person name="Monis P."/>
            <person name="Ryan U."/>
        </authorList>
    </citation>
    <scope>NUCLEOTIDE SEQUENCE [LARGE SCALE GENOMIC DNA]</scope>
    <source>
        <strain evidence="2 3">BAH15c1</strain>
    </source>
</reference>